<comment type="caution">
    <text evidence="1">The sequence shown here is derived from an EMBL/GenBank/DDBJ whole genome shotgun (WGS) entry which is preliminary data.</text>
</comment>
<dbReference type="Proteomes" id="UP001281761">
    <property type="component" value="Unassembled WGS sequence"/>
</dbReference>
<accession>A0ABQ9X6V4</accession>
<reference evidence="1 2" key="1">
    <citation type="journal article" date="2022" name="bioRxiv">
        <title>Genomics of Preaxostyla Flagellates Illuminates Evolutionary Transitions and the Path Towards Mitochondrial Loss.</title>
        <authorList>
            <person name="Novak L.V.F."/>
            <person name="Treitli S.C."/>
            <person name="Pyrih J."/>
            <person name="Halakuc P."/>
            <person name="Pipaliya S.V."/>
            <person name="Vacek V."/>
            <person name="Brzon O."/>
            <person name="Soukal P."/>
            <person name="Eme L."/>
            <person name="Dacks J.B."/>
            <person name="Karnkowska A."/>
            <person name="Elias M."/>
            <person name="Hampl V."/>
        </authorList>
    </citation>
    <scope>NUCLEOTIDE SEQUENCE [LARGE SCALE GENOMIC DNA]</scope>
    <source>
        <strain evidence="1">NAU3</strain>
        <tissue evidence="1">Gut</tissue>
    </source>
</reference>
<evidence type="ECO:0000313" key="1">
    <source>
        <dbReference type="EMBL" id="KAK2946361.1"/>
    </source>
</evidence>
<proteinExistence type="predicted"/>
<sequence>MYINKSTVHPDIDTEQVKQTNFLETFLSQVCGECKTLRPIMLNDLLLVTKSDWALSTILDMEYIKPLEQYCERIQLYDVPTSLPKLLSLIAKTSEGECLRICESSIPSFFLKWMISISDKNMITELGNCLLSWTSTLRSSSTFLAHHKTQFLVFIDHLSQIEKFMSTLTSTFRSSSIFVENRQDKILAFPDNFELKEQNIPHLTILAQLCFSPHLEVSKIALNALLTQSLPNSEIRSFLRTFKVPSSSADSSSELVPFARRLCSTLAEHVSEMKSLFTESSPSDGTISALSTTLPEKSPILSENAVVKMLYDELSLLNSLFHCMFDTFHKILIDCELFPLLKSTIVFCLDRLEHEKNESNNPLTDRTDVLLTVLDSSWNCVATIVRDSHKLLHPIVESSFSSVPQLCSLLERTCCHSSPTRFSHIQVITNIAIKLCHLIPHMLEENLVERVINASRPMTVPTSNGGFHVCLVHSLTKLIEIRNYMIHQVMEWKRIRILLLERVLQSAKHYLLFILQQEEFIPNFRIPVYKDRILITVLLEQTLLLERDLFKDGEIVETGREKWEVGWLVEKTKEYELEEKLIKIRVDDEKMIRNEKERWKKRVERQQEAGHEDAIEGWLMRRDYLTPSEIVEYLQCVGKESGMNVRF</sequence>
<organism evidence="1 2">
    <name type="scientific">Blattamonas nauphoetae</name>
    <dbReference type="NCBI Taxonomy" id="2049346"/>
    <lineage>
        <taxon>Eukaryota</taxon>
        <taxon>Metamonada</taxon>
        <taxon>Preaxostyla</taxon>
        <taxon>Oxymonadida</taxon>
        <taxon>Blattamonas</taxon>
    </lineage>
</organism>
<evidence type="ECO:0000313" key="2">
    <source>
        <dbReference type="Proteomes" id="UP001281761"/>
    </source>
</evidence>
<dbReference type="EMBL" id="JARBJD010000230">
    <property type="protein sequence ID" value="KAK2946361.1"/>
    <property type="molecule type" value="Genomic_DNA"/>
</dbReference>
<protein>
    <submittedName>
        <fullName evidence="1">Uncharacterized protein</fullName>
    </submittedName>
</protein>
<keyword evidence="2" id="KW-1185">Reference proteome</keyword>
<name>A0ABQ9X6V4_9EUKA</name>
<gene>
    <name evidence="1" type="ORF">BLNAU_18722</name>
</gene>